<dbReference type="InParanoid" id="A0A409YXX4"/>
<name>A0A409YXX4_9AGAR</name>
<protein>
    <submittedName>
        <fullName evidence="2">Uncharacterized protein</fullName>
    </submittedName>
</protein>
<comment type="caution">
    <text evidence="2">The sequence shown here is derived from an EMBL/GenBank/DDBJ whole genome shotgun (WGS) entry which is preliminary data.</text>
</comment>
<feature type="compositionally biased region" description="Low complexity" evidence="1">
    <location>
        <begin position="110"/>
        <end position="127"/>
    </location>
</feature>
<dbReference type="Proteomes" id="UP000284842">
    <property type="component" value="Unassembled WGS sequence"/>
</dbReference>
<keyword evidence="3" id="KW-1185">Reference proteome</keyword>
<sequence length="270" mass="29669">MFADEINQVPMANNVTYPTTDLDCYTTFINILSQYVDDPISFIHGAPELYRRTFGDSINATSHVMADPPLHMEPTPPSLHRTQRTHDRVHPYNPMPTPRKRYRTAQAVDTANNTSRSSSLSASVTSTKADERGCNHPQPQNRRRNTRPIRYSQALANTGTGSFRHHQRHSEEVESPSSSSSSSSSSPSSPSTSVFSAVSPASSTTSVSSSSSTQISKKAQKSRVPTNPTPDTGFNLGPQEPDTHQGIQQKHTDLGPRKIAKRKPCKKSPQ</sequence>
<gene>
    <name evidence="2" type="ORF">CVT24_002997</name>
</gene>
<feature type="compositionally biased region" description="Basic residues" evidence="1">
    <location>
        <begin position="258"/>
        <end position="270"/>
    </location>
</feature>
<evidence type="ECO:0000313" key="3">
    <source>
        <dbReference type="Proteomes" id="UP000284842"/>
    </source>
</evidence>
<evidence type="ECO:0000313" key="2">
    <source>
        <dbReference type="EMBL" id="PPR07852.1"/>
    </source>
</evidence>
<reference evidence="2 3" key="1">
    <citation type="journal article" date="2018" name="Evol. Lett.">
        <title>Horizontal gene cluster transfer increased hallucinogenic mushroom diversity.</title>
        <authorList>
            <person name="Reynolds H.T."/>
            <person name="Vijayakumar V."/>
            <person name="Gluck-Thaler E."/>
            <person name="Korotkin H.B."/>
            <person name="Matheny P.B."/>
            <person name="Slot J.C."/>
        </authorList>
    </citation>
    <scope>NUCLEOTIDE SEQUENCE [LARGE SCALE GENOMIC DNA]</scope>
    <source>
        <strain evidence="2 3">2629</strain>
    </source>
</reference>
<organism evidence="2 3">
    <name type="scientific">Panaeolus cyanescens</name>
    <dbReference type="NCBI Taxonomy" id="181874"/>
    <lineage>
        <taxon>Eukaryota</taxon>
        <taxon>Fungi</taxon>
        <taxon>Dikarya</taxon>
        <taxon>Basidiomycota</taxon>
        <taxon>Agaricomycotina</taxon>
        <taxon>Agaricomycetes</taxon>
        <taxon>Agaricomycetidae</taxon>
        <taxon>Agaricales</taxon>
        <taxon>Agaricineae</taxon>
        <taxon>Galeropsidaceae</taxon>
        <taxon>Panaeolus</taxon>
    </lineage>
</organism>
<feature type="compositionally biased region" description="Polar residues" evidence="1">
    <location>
        <begin position="223"/>
        <end position="232"/>
    </location>
</feature>
<dbReference type="EMBL" id="NHTK01000324">
    <property type="protein sequence ID" value="PPR07852.1"/>
    <property type="molecule type" value="Genomic_DNA"/>
</dbReference>
<evidence type="ECO:0000256" key="1">
    <source>
        <dbReference type="SAM" id="MobiDB-lite"/>
    </source>
</evidence>
<accession>A0A409YXX4</accession>
<dbReference type="AlphaFoldDB" id="A0A409YXX4"/>
<proteinExistence type="predicted"/>
<feature type="compositionally biased region" description="Low complexity" evidence="1">
    <location>
        <begin position="175"/>
        <end position="213"/>
    </location>
</feature>
<feature type="region of interest" description="Disordered" evidence="1">
    <location>
        <begin position="67"/>
        <end position="270"/>
    </location>
</feature>